<dbReference type="Proteomes" id="UP001139031">
    <property type="component" value="Unassembled WGS sequence"/>
</dbReference>
<keyword evidence="3" id="KW-1185">Reference proteome</keyword>
<keyword evidence="1" id="KW-0812">Transmembrane</keyword>
<feature type="transmembrane region" description="Helical" evidence="1">
    <location>
        <begin position="37"/>
        <end position="56"/>
    </location>
</feature>
<accession>A0ABS7TR72</accession>
<gene>
    <name evidence="2" type="ORF">K7C98_15820</name>
</gene>
<protein>
    <submittedName>
        <fullName evidence="2">Uncharacterized protein</fullName>
    </submittedName>
</protein>
<comment type="caution">
    <text evidence="2">The sequence shown here is derived from an EMBL/GenBank/DDBJ whole genome shotgun (WGS) entry which is preliminary data.</text>
</comment>
<name>A0ABS7TR72_9BACT</name>
<organism evidence="2 3">
    <name type="scientific">Nannocystis pusilla</name>
    <dbReference type="NCBI Taxonomy" id="889268"/>
    <lineage>
        <taxon>Bacteria</taxon>
        <taxon>Pseudomonadati</taxon>
        <taxon>Myxococcota</taxon>
        <taxon>Polyangia</taxon>
        <taxon>Nannocystales</taxon>
        <taxon>Nannocystaceae</taxon>
        <taxon>Nannocystis</taxon>
    </lineage>
</organism>
<evidence type="ECO:0000256" key="1">
    <source>
        <dbReference type="SAM" id="Phobius"/>
    </source>
</evidence>
<keyword evidence="1" id="KW-0472">Membrane</keyword>
<feature type="transmembrane region" description="Helical" evidence="1">
    <location>
        <begin position="62"/>
        <end position="80"/>
    </location>
</feature>
<sequence length="102" mass="11536">MPALVPIPADHRLARPQRLGFLPTLAFWRRRDVWKIAGPWTAAFVCLWTLLLDLFVRGLVPAWTSAVIAGAGPVLFVGFLERYLRARLERRWALAQAGTSRV</sequence>
<reference evidence="2" key="1">
    <citation type="submission" date="2021-08" db="EMBL/GenBank/DDBJ databases">
        <authorList>
            <person name="Stevens D.C."/>
        </authorList>
    </citation>
    <scope>NUCLEOTIDE SEQUENCE</scope>
    <source>
        <strain evidence="2">DSM 53165</strain>
    </source>
</reference>
<proteinExistence type="predicted"/>
<evidence type="ECO:0000313" key="3">
    <source>
        <dbReference type="Proteomes" id="UP001139031"/>
    </source>
</evidence>
<keyword evidence="1" id="KW-1133">Transmembrane helix</keyword>
<dbReference type="RefSeq" id="WP_224192500.1">
    <property type="nucleotide sequence ID" value="NZ_JAIRAU010000019.1"/>
</dbReference>
<evidence type="ECO:0000313" key="2">
    <source>
        <dbReference type="EMBL" id="MBZ5710730.1"/>
    </source>
</evidence>
<dbReference type="EMBL" id="JAIRAU010000019">
    <property type="protein sequence ID" value="MBZ5710730.1"/>
    <property type="molecule type" value="Genomic_DNA"/>
</dbReference>